<dbReference type="VEuPathDB" id="FungiDB:BO83DRAFT_401512"/>
<evidence type="ECO:0000313" key="2">
    <source>
        <dbReference type="Proteomes" id="UP000246171"/>
    </source>
</evidence>
<dbReference type="Proteomes" id="UP000246171">
    <property type="component" value="Unassembled WGS sequence"/>
</dbReference>
<dbReference type="GeneID" id="37055430"/>
<dbReference type="AlphaFoldDB" id="A0A317V1M7"/>
<dbReference type="RefSeq" id="XP_025385149.1">
    <property type="nucleotide sequence ID" value="XM_025533468.1"/>
</dbReference>
<sequence length="165" mass="17986">MPGRRPLGRALGETKETNSTKFPLQPVILRAIYCLVYSGPTNPLIQGTLLNGPSRFLLLRDPKSEVNHFSDAASLRSHGVPKGSGRFSTLPWIHRGIQPQAPLKAISEGVIGLGRCSKGVDTYCRSTLVYLIYENDPKVNACVSSAGSLAWPLLARLLPFLQALY</sequence>
<protein>
    <submittedName>
        <fullName evidence="1">Uncharacterized protein</fullName>
    </submittedName>
</protein>
<dbReference type="EMBL" id="MSFU01000024">
    <property type="protein sequence ID" value="PWY66687.1"/>
    <property type="molecule type" value="Genomic_DNA"/>
</dbReference>
<reference evidence="1" key="1">
    <citation type="submission" date="2016-12" db="EMBL/GenBank/DDBJ databases">
        <title>The genomes of Aspergillus section Nigri reveals drivers in fungal speciation.</title>
        <authorList>
            <consortium name="DOE Joint Genome Institute"/>
            <person name="Vesth T.C."/>
            <person name="Nybo J."/>
            <person name="Theobald S."/>
            <person name="Brandl J."/>
            <person name="Frisvad J.C."/>
            <person name="Nielsen K.F."/>
            <person name="Lyhne E.K."/>
            <person name="Kogle M.E."/>
            <person name="Kuo A."/>
            <person name="Riley R."/>
            <person name="Clum A."/>
            <person name="Nolan M."/>
            <person name="Lipzen A."/>
            <person name="Salamov A."/>
            <person name="Henrissat B."/>
            <person name="Wiebenga A."/>
            <person name="De vries R.P."/>
            <person name="Grigoriev I.V."/>
            <person name="Mortensen U.H."/>
            <person name="Andersen M.R."/>
            <person name="Baker S.E."/>
        </authorList>
    </citation>
    <scope>NUCLEOTIDE SEQUENCE</scope>
    <source>
        <strain evidence="1">CBS 122712</strain>
    </source>
</reference>
<accession>A0A317V1M7</accession>
<name>A0A317V1M7_ASPEC</name>
<proteinExistence type="predicted"/>
<gene>
    <name evidence="1" type="ORF">BO83DRAFT_401512</name>
</gene>
<comment type="caution">
    <text evidence="1">The sequence shown here is derived from an EMBL/GenBank/DDBJ whole genome shotgun (WGS) entry which is preliminary data.</text>
</comment>
<keyword evidence="2" id="KW-1185">Reference proteome</keyword>
<dbReference type="OrthoDB" id="10336372at2759"/>
<organism evidence="1 2">
    <name type="scientific">Aspergillus eucalypticola (strain CBS 122712 / IBT 29274)</name>
    <dbReference type="NCBI Taxonomy" id="1448314"/>
    <lineage>
        <taxon>Eukaryota</taxon>
        <taxon>Fungi</taxon>
        <taxon>Dikarya</taxon>
        <taxon>Ascomycota</taxon>
        <taxon>Pezizomycotina</taxon>
        <taxon>Eurotiomycetes</taxon>
        <taxon>Eurotiomycetidae</taxon>
        <taxon>Eurotiales</taxon>
        <taxon>Aspergillaceae</taxon>
        <taxon>Aspergillus</taxon>
        <taxon>Aspergillus subgen. Circumdati</taxon>
    </lineage>
</organism>
<evidence type="ECO:0000313" key="1">
    <source>
        <dbReference type="EMBL" id="PWY66687.1"/>
    </source>
</evidence>